<organism evidence="1 2">
    <name type="scientific">Pleuronectes platessa</name>
    <name type="common">European plaice</name>
    <dbReference type="NCBI Taxonomy" id="8262"/>
    <lineage>
        <taxon>Eukaryota</taxon>
        <taxon>Metazoa</taxon>
        <taxon>Chordata</taxon>
        <taxon>Craniata</taxon>
        <taxon>Vertebrata</taxon>
        <taxon>Euteleostomi</taxon>
        <taxon>Actinopterygii</taxon>
        <taxon>Neopterygii</taxon>
        <taxon>Teleostei</taxon>
        <taxon>Neoteleostei</taxon>
        <taxon>Acanthomorphata</taxon>
        <taxon>Carangaria</taxon>
        <taxon>Pleuronectiformes</taxon>
        <taxon>Pleuronectoidei</taxon>
        <taxon>Pleuronectidae</taxon>
        <taxon>Pleuronectes</taxon>
    </lineage>
</organism>
<proteinExistence type="predicted"/>
<dbReference type="EMBL" id="CADEAL010004101">
    <property type="protein sequence ID" value="CAB1451764.1"/>
    <property type="molecule type" value="Genomic_DNA"/>
</dbReference>
<dbReference type="Proteomes" id="UP001153269">
    <property type="component" value="Unassembled WGS sequence"/>
</dbReference>
<dbReference type="AlphaFoldDB" id="A0A9N7VLK2"/>
<gene>
    <name evidence="1" type="ORF">PLEPLA_LOCUS39490</name>
</gene>
<keyword evidence="2" id="KW-1185">Reference proteome</keyword>
<evidence type="ECO:0000313" key="1">
    <source>
        <dbReference type="EMBL" id="CAB1451764.1"/>
    </source>
</evidence>
<protein>
    <submittedName>
        <fullName evidence="1">Uncharacterized protein</fullName>
    </submittedName>
</protein>
<reference evidence="1" key="1">
    <citation type="submission" date="2020-03" db="EMBL/GenBank/DDBJ databases">
        <authorList>
            <person name="Weist P."/>
        </authorList>
    </citation>
    <scope>NUCLEOTIDE SEQUENCE</scope>
</reference>
<name>A0A9N7VLK2_PLEPL</name>
<sequence length="111" mass="12500">MREQLLSQLHKPKADVLVKLGDEEGLCVYLGSKAHFLHRPLRYINPQTRTSPEALTKFAKLKNASPCSQAALPLCGPLPEPLEVITACGTKKRHRYARKERNPGRGIFRLQ</sequence>
<comment type="caution">
    <text evidence="1">The sequence shown here is derived from an EMBL/GenBank/DDBJ whole genome shotgun (WGS) entry which is preliminary data.</text>
</comment>
<evidence type="ECO:0000313" key="2">
    <source>
        <dbReference type="Proteomes" id="UP001153269"/>
    </source>
</evidence>
<accession>A0A9N7VLK2</accession>